<reference evidence="1" key="1">
    <citation type="submission" date="2023-04" db="EMBL/GenBank/DDBJ databases">
        <authorList>
            <person name="Vijverberg K."/>
            <person name="Xiong W."/>
            <person name="Schranz E."/>
        </authorList>
    </citation>
    <scope>NUCLEOTIDE SEQUENCE</scope>
</reference>
<keyword evidence="2" id="KW-1185">Reference proteome</keyword>
<dbReference type="EMBL" id="OX465085">
    <property type="protein sequence ID" value="CAI9302589.1"/>
    <property type="molecule type" value="Genomic_DNA"/>
</dbReference>
<evidence type="ECO:0000313" key="1">
    <source>
        <dbReference type="EMBL" id="CAI9302589.1"/>
    </source>
</evidence>
<accession>A0AA36ENN2</accession>
<organism evidence="1 2">
    <name type="scientific">Lactuca saligna</name>
    <name type="common">Willowleaf lettuce</name>
    <dbReference type="NCBI Taxonomy" id="75948"/>
    <lineage>
        <taxon>Eukaryota</taxon>
        <taxon>Viridiplantae</taxon>
        <taxon>Streptophyta</taxon>
        <taxon>Embryophyta</taxon>
        <taxon>Tracheophyta</taxon>
        <taxon>Spermatophyta</taxon>
        <taxon>Magnoliopsida</taxon>
        <taxon>eudicotyledons</taxon>
        <taxon>Gunneridae</taxon>
        <taxon>Pentapetalae</taxon>
        <taxon>asterids</taxon>
        <taxon>campanulids</taxon>
        <taxon>Asterales</taxon>
        <taxon>Asteraceae</taxon>
        <taxon>Cichorioideae</taxon>
        <taxon>Cichorieae</taxon>
        <taxon>Lactucinae</taxon>
        <taxon>Lactuca</taxon>
    </lineage>
</organism>
<name>A0AA36ENN2_LACSI</name>
<protein>
    <submittedName>
        <fullName evidence="1">Uncharacterized protein</fullName>
    </submittedName>
</protein>
<evidence type="ECO:0000313" key="2">
    <source>
        <dbReference type="Proteomes" id="UP001177003"/>
    </source>
</evidence>
<proteinExistence type="predicted"/>
<dbReference type="AlphaFoldDB" id="A0AA36ENN2"/>
<sequence>MTYPLTPSILPSSPNPLSPFTSPPPIPIQYRASAPITAIDWWSLHDIVQYYHTPTTTSQPPLILQWNAYIAFSSTSLTRRSLYHYSSFMGRGIELMVGISNDLLATLSSSTMAADLWVSQNVYRYMI</sequence>
<gene>
    <name evidence="1" type="ORF">LSALG_LOCUS41072</name>
</gene>
<dbReference type="Gene3D" id="3.20.20.80">
    <property type="entry name" value="Glycosidases"/>
    <property type="match status" value="1"/>
</dbReference>
<dbReference type="Proteomes" id="UP001177003">
    <property type="component" value="Chromosome 9"/>
</dbReference>